<keyword evidence="6" id="KW-0206">Cytoskeleton</keyword>
<comment type="similarity">
    <text evidence="3">Belongs to the CFAP300 family.</text>
</comment>
<dbReference type="Pfam" id="PF14926">
    <property type="entry name" value="CFAP300"/>
    <property type="match status" value="1"/>
</dbReference>
<dbReference type="InterPro" id="IPR029416">
    <property type="entry name" value="CFAP300"/>
</dbReference>
<keyword evidence="7" id="KW-0966">Cell projection</keyword>
<comment type="function">
    <text evidence="1">Cilium- and flagellum-specific protein that plays a role in axonemal structure organization and motility. May play a role in outer and inner dynein arm assembly.</text>
</comment>
<sequence>MDDETPFKFTFLPKQLPTLCNKDFRTYFEKWYLLDRLKAWTFSFDKPYQHYKSKEFLTDLLKDESVLQNIQIMGDSGSWGRMDSPSSVDIEQLKCSVTSMDFFDKLKKEGIVRENGSICKCFDEMYEGITISDELRKMILMEDSDNFESYSDDERLELIFKIFSHLVVGGPICQYEDNVQAYYDVTKSLYKDLVCVQKHAETKELVVKSEAYKVTAKDKSGTLMFPSTDEHEQTFAYVTIDPIKRHATILYHCWGKGLW</sequence>
<evidence type="ECO:0000256" key="1">
    <source>
        <dbReference type="ARBA" id="ARBA00002404"/>
    </source>
</evidence>
<proteinExistence type="evidence at transcript level"/>
<dbReference type="EMBL" id="LR783873">
    <property type="protein sequence ID" value="CAB3230193.1"/>
    <property type="molecule type" value="mRNA"/>
</dbReference>
<protein>
    <recommendedName>
        <fullName evidence="4">Cilia- and flagella-associated protein 300</fullName>
    </recommendedName>
</protein>
<name>A0A6F9D9X8_9ASCI</name>
<accession>A0A6F9D9X8</accession>
<evidence type="ECO:0000313" key="8">
    <source>
        <dbReference type="EMBL" id="CAB3230193.1"/>
    </source>
</evidence>
<reference evidence="8" key="1">
    <citation type="submission" date="2020-04" db="EMBL/GenBank/DDBJ databases">
        <authorList>
            <person name="Neveu A P."/>
        </authorList>
    </citation>
    <scope>NUCLEOTIDE SEQUENCE</scope>
    <source>
        <tissue evidence="8">Whole embryo</tissue>
    </source>
</reference>
<evidence type="ECO:0000256" key="2">
    <source>
        <dbReference type="ARBA" id="ARBA00004430"/>
    </source>
</evidence>
<dbReference type="AlphaFoldDB" id="A0A6F9D9X8"/>
<dbReference type="GO" id="GO:0005930">
    <property type="term" value="C:axoneme"/>
    <property type="evidence" value="ECO:0007669"/>
    <property type="project" value="UniProtKB-SubCell"/>
</dbReference>
<keyword evidence="5" id="KW-0963">Cytoplasm</keyword>
<evidence type="ECO:0000256" key="3">
    <source>
        <dbReference type="ARBA" id="ARBA00009205"/>
    </source>
</evidence>
<organism evidence="8">
    <name type="scientific">Phallusia mammillata</name>
    <dbReference type="NCBI Taxonomy" id="59560"/>
    <lineage>
        <taxon>Eukaryota</taxon>
        <taxon>Metazoa</taxon>
        <taxon>Chordata</taxon>
        <taxon>Tunicata</taxon>
        <taxon>Ascidiacea</taxon>
        <taxon>Phlebobranchia</taxon>
        <taxon>Ascidiidae</taxon>
        <taxon>Phallusia</taxon>
    </lineage>
</organism>
<evidence type="ECO:0000256" key="7">
    <source>
        <dbReference type="ARBA" id="ARBA00023273"/>
    </source>
</evidence>
<comment type="subcellular location">
    <subcellularLocation>
        <location evidence="2">Cytoplasm</location>
        <location evidence="2">Cytoskeleton</location>
        <location evidence="2">Cilium axoneme</location>
    </subcellularLocation>
</comment>
<evidence type="ECO:0000256" key="4">
    <source>
        <dbReference type="ARBA" id="ARBA00022174"/>
    </source>
</evidence>
<dbReference type="PANTHER" id="PTHR31078:SF1">
    <property type="entry name" value="CILIA- AND FLAGELLA-ASSOCIATED PROTEIN 300"/>
    <property type="match status" value="1"/>
</dbReference>
<evidence type="ECO:0000256" key="5">
    <source>
        <dbReference type="ARBA" id="ARBA00022490"/>
    </source>
</evidence>
<gene>
    <name evidence="8" type="primary">Cfap300</name>
</gene>
<dbReference type="PANTHER" id="PTHR31078">
    <property type="entry name" value="CILIA- AND FLAGELLA-ASSOCIATED PROTEIN 300"/>
    <property type="match status" value="1"/>
</dbReference>
<evidence type="ECO:0000256" key="6">
    <source>
        <dbReference type="ARBA" id="ARBA00023212"/>
    </source>
</evidence>